<dbReference type="PATRIC" id="fig|1230454.4.peg.127"/>
<feature type="region of interest" description="Disordered" evidence="2">
    <location>
        <begin position="1"/>
        <end position="20"/>
    </location>
</feature>
<dbReference type="PROSITE" id="PS50110">
    <property type="entry name" value="RESPONSE_REGULATORY"/>
    <property type="match status" value="1"/>
</dbReference>
<dbReference type="EMBL" id="AOJI01000002">
    <property type="protein sequence ID" value="EMA70745.1"/>
    <property type="molecule type" value="Genomic_DNA"/>
</dbReference>
<dbReference type="Gene3D" id="3.40.50.2300">
    <property type="match status" value="1"/>
</dbReference>
<dbReference type="SUPFAM" id="SSF52172">
    <property type="entry name" value="CheY-like"/>
    <property type="match status" value="1"/>
</dbReference>
<gene>
    <name evidence="4" type="ORF">C461_00612</name>
</gene>
<feature type="domain" description="Response regulatory" evidence="3">
    <location>
        <begin position="1"/>
        <end position="42"/>
    </location>
</feature>
<evidence type="ECO:0000256" key="1">
    <source>
        <dbReference type="PROSITE-ProRule" id="PRU00169"/>
    </source>
</evidence>
<dbReference type="InterPro" id="IPR011006">
    <property type="entry name" value="CheY-like_superfamily"/>
</dbReference>
<keyword evidence="5" id="KW-1185">Reference proteome</keyword>
<evidence type="ECO:0000313" key="5">
    <source>
        <dbReference type="Proteomes" id="UP000011575"/>
    </source>
</evidence>
<proteinExistence type="predicted"/>
<protein>
    <submittedName>
        <fullName evidence="4">Response regulator receiver protein</fullName>
    </submittedName>
</protein>
<evidence type="ECO:0000313" key="4">
    <source>
        <dbReference type="EMBL" id="EMA70745.1"/>
    </source>
</evidence>
<comment type="caution">
    <text evidence="1">Lacks conserved residue(s) required for the propagation of feature annotation.</text>
</comment>
<dbReference type="AlphaFoldDB" id="M0PPD8"/>
<evidence type="ECO:0000259" key="3">
    <source>
        <dbReference type="PROSITE" id="PS50110"/>
    </source>
</evidence>
<sequence>MIALTSSQAEEDIVKSDEPRANAYMTKPVDPSEFIDTVQKSEDFWFEGVRLPPVEREYE</sequence>
<organism evidence="4 5">
    <name type="scientific">Halorubrum aidingense JCM 13560</name>
    <dbReference type="NCBI Taxonomy" id="1230454"/>
    <lineage>
        <taxon>Archaea</taxon>
        <taxon>Methanobacteriati</taxon>
        <taxon>Methanobacteriota</taxon>
        <taxon>Stenosarchaea group</taxon>
        <taxon>Halobacteria</taxon>
        <taxon>Halobacteriales</taxon>
        <taxon>Haloferacaceae</taxon>
        <taxon>Halorubrum</taxon>
    </lineage>
</organism>
<name>M0PPD8_9EURY</name>
<dbReference type="STRING" id="1230454.C461_00612"/>
<accession>M0PPD8</accession>
<comment type="caution">
    <text evidence="4">The sequence shown here is derived from an EMBL/GenBank/DDBJ whole genome shotgun (WGS) entry which is preliminary data.</text>
</comment>
<dbReference type="GO" id="GO:0000160">
    <property type="term" value="P:phosphorelay signal transduction system"/>
    <property type="evidence" value="ECO:0007669"/>
    <property type="project" value="InterPro"/>
</dbReference>
<dbReference type="InterPro" id="IPR001789">
    <property type="entry name" value="Sig_transdc_resp-reg_receiver"/>
</dbReference>
<reference evidence="4 5" key="1">
    <citation type="journal article" date="2014" name="PLoS Genet.">
        <title>Phylogenetically driven sequencing of extremely halophilic archaea reveals strategies for static and dynamic osmo-response.</title>
        <authorList>
            <person name="Becker E.A."/>
            <person name="Seitzer P.M."/>
            <person name="Tritt A."/>
            <person name="Larsen D."/>
            <person name="Krusor M."/>
            <person name="Yao A.I."/>
            <person name="Wu D."/>
            <person name="Madern D."/>
            <person name="Eisen J.A."/>
            <person name="Darling A.E."/>
            <person name="Facciotti M.T."/>
        </authorList>
    </citation>
    <scope>NUCLEOTIDE SEQUENCE [LARGE SCALE GENOMIC DNA]</scope>
    <source>
        <strain evidence="4 5">JCM 13560</strain>
    </source>
</reference>
<evidence type="ECO:0000256" key="2">
    <source>
        <dbReference type="SAM" id="MobiDB-lite"/>
    </source>
</evidence>
<dbReference type="Proteomes" id="UP000011575">
    <property type="component" value="Unassembled WGS sequence"/>
</dbReference>